<evidence type="ECO:0000256" key="8">
    <source>
        <dbReference type="SAM" id="Phobius"/>
    </source>
</evidence>
<dbReference type="AlphaFoldDB" id="A0A9J7AWI7"/>
<keyword evidence="4" id="KW-0808">Transferase</keyword>
<feature type="domain" description="Histidine kinase" evidence="9">
    <location>
        <begin position="254"/>
        <end position="475"/>
    </location>
</feature>
<sequence length="510" mass="55409">MTDIFRSDQGGTSVLRSISARYLARFVPISLLVFTAVIAIYGTLTYMESKTALEAKLETLIARQSLLLGEAVAERRDGRIGLLVAQTIADRDVATIAVIDNVGTVLNSYGEIPGHQGPLIRRVAINHMGQNSYDRVGTLVISMSKERAIADLTNSLVYISLLGLALLAAAAVTAHLVLRAIVSAPLDKMLNSIHIQRDSGARIPINWQSEDQIGQVVAAYNALQLRQMKTEADLTRLHDKAERANQSKSDFVSRVIEELRTPLNSIVGFSEIVSSRRFGPDTIQRYLSYAGNINQSARHLLYLIENVLELTRLEGGEIEPSFAPTNVGSIMRRAESAAFAMPRASGVRLRVHRPEPNLALNVDGELMLSLLSKVLENALRHTPVDGAVELAFELKASGTACFTVSDTGPGIPENEIERLLIPFAAPREFEERRFHGSGLGLPIGKILAEMHGGKLEIVNLAAGGLAVSVLLPPSRVIETERSERSPRNDENPRADHDTAGAAVQHLHSAG</sequence>
<keyword evidence="8" id="KW-0812">Transmembrane</keyword>
<evidence type="ECO:0000313" key="10">
    <source>
        <dbReference type="EMBL" id="UUX50809.1"/>
    </source>
</evidence>
<keyword evidence="8" id="KW-1133">Transmembrane helix</keyword>
<dbReference type="InterPro" id="IPR050736">
    <property type="entry name" value="Sensor_HK_Regulatory"/>
</dbReference>
<keyword evidence="11" id="KW-1185">Reference proteome</keyword>
<keyword evidence="10" id="KW-0547">Nucleotide-binding</keyword>
<dbReference type="InterPro" id="IPR003594">
    <property type="entry name" value="HATPase_dom"/>
</dbReference>
<dbReference type="SUPFAM" id="SSF55874">
    <property type="entry name" value="ATPase domain of HSP90 chaperone/DNA topoisomerase II/histidine kinase"/>
    <property type="match status" value="1"/>
</dbReference>
<dbReference type="Proteomes" id="UP001060336">
    <property type="component" value="Chromosome"/>
</dbReference>
<keyword evidence="10" id="KW-0067">ATP-binding</keyword>
<evidence type="ECO:0000256" key="3">
    <source>
        <dbReference type="ARBA" id="ARBA00022553"/>
    </source>
</evidence>
<feature type="transmembrane region" description="Helical" evidence="8">
    <location>
        <begin position="155"/>
        <end position="178"/>
    </location>
</feature>
<comment type="catalytic activity">
    <reaction evidence="1">
        <text>ATP + protein L-histidine = ADP + protein N-phospho-L-histidine.</text>
        <dbReference type="EC" id="2.7.13.3"/>
    </reaction>
</comment>
<dbReference type="PANTHER" id="PTHR43711:SF26">
    <property type="entry name" value="SENSOR HISTIDINE KINASE RCSC"/>
    <property type="match status" value="1"/>
</dbReference>
<evidence type="ECO:0000256" key="6">
    <source>
        <dbReference type="ARBA" id="ARBA00023012"/>
    </source>
</evidence>
<evidence type="ECO:0000256" key="5">
    <source>
        <dbReference type="ARBA" id="ARBA00022777"/>
    </source>
</evidence>
<keyword evidence="3" id="KW-0597">Phosphoprotein</keyword>
<evidence type="ECO:0000256" key="1">
    <source>
        <dbReference type="ARBA" id="ARBA00000085"/>
    </source>
</evidence>
<dbReference type="RefSeq" id="WP_257770046.1">
    <property type="nucleotide sequence ID" value="NZ_CP102480.1"/>
</dbReference>
<accession>A0A9J7AWI7</accession>
<dbReference type="SMART" id="SM00387">
    <property type="entry name" value="HATPase_c"/>
    <property type="match status" value="1"/>
</dbReference>
<dbReference type="InterPro" id="IPR036890">
    <property type="entry name" value="HATPase_C_sf"/>
</dbReference>
<gene>
    <name evidence="10" type="ORF">NUH88_03695</name>
</gene>
<dbReference type="InterPro" id="IPR004358">
    <property type="entry name" value="Sig_transdc_His_kin-like_C"/>
</dbReference>
<dbReference type="CDD" id="cd00082">
    <property type="entry name" value="HisKA"/>
    <property type="match status" value="1"/>
</dbReference>
<dbReference type="EC" id="2.7.13.3" evidence="2"/>
<keyword evidence="5" id="KW-0418">Kinase</keyword>
<dbReference type="SUPFAM" id="SSF47384">
    <property type="entry name" value="Homodimeric domain of signal transducing histidine kinase"/>
    <property type="match status" value="1"/>
</dbReference>
<dbReference type="EMBL" id="CP102480">
    <property type="protein sequence ID" value="UUX50809.1"/>
    <property type="molecule type" value="Genomic_DNA"/>
</dbReference>
<dbReference type="CDD" id="cd00075">
    <property type="entry name" value="HATPase"/>
    <property type="match status" value="1"/>
</dbReference>
<evidence type="ECO:0000313" key="11">
    <source>
        <dbReference type="Proteomes" id="UP001060336"/>
    </source>
</evidence>
<reference evidence="10" key="1">
    <citation type="submission" date="2022-08" db="EMBL/GenBank/DDBJ databases">
        <title>Nisaea acidiphila sp. nov., isolated from a marine algal debris and emended description of the genus Nisaea Urios et al. 2008.</title>
        <authorList>
            <person name="Kwon K."/>
        </authorList>
    </citation>
    <scope>NUCLEOTIDE SEQUENCE</scope>
    <source>
        <strain evidence="10">MEBiC11861</strain>
    </source>
</reference>
<dbReference type="Pfam" id="PF00512">
    <property type="entry name" value="HisKA"/>
    <property type="match status" value="1"/>
</dbReference>
<evidence type="ECO:0000256" key="7">
    <source>
        <dbReference type="SAM" id="MobiDB-lite"/>
    </source>
</evidence>
<keyword evidence="6" id="KW-0902">Two-component regulatory system</keyword>
<dbReference type="KEGG" id="naci:NUH88_03695"/>
<dbReference type="InterPro" id="IPR005467">
    <property type="entry name" value="His_kinase_dom"/>
</dbReference>
<feature type="transmembrane region" description="Helical" evidence="8">
    <location>
        <begin position="22"/>
        <end position="44"/>
    </location>
</feature>
<feature type="region of interest" description="Disordered" evidence="7">
    <location>
        <begin position="477"/>
        <end position="510"/>
    </location>
</feature>
<evidence type="ECO:0000259" key="9">
    <source>
        <dbReference type="PROSITE" id="PS50109"/>
    </source>
</evidence>
<name>A0A9J7AWI7_9PROT</name>
<evidence type="ECO:0000256" key="2">
    <source>
        <dbReference type="ARBA" id="ARBA00012438"/>
    </source>
</evidence>
<dbReference type="GO" id="GO:0005524">
    <property type="term" value="F:ATP binding"/>
    <property type="evidence" value="ECO:0007669"/>
    <property type="project" value="UniProtKB-KW"/>
</dbReference>
<dbReference type="PANTHER" id="PTHR43711">
    <property type="entry name" value="TWO-COMPONENT HISTIDINE KINASE"/>
    <property type="match status" value="1"/>
</dbReference>
<dbReference type="Pfam" id="PF02518">
    <property type="entry name" value="HATPase_c"/>
    <property type="match status" value="1"/>
</dbReference>
<dbReference type="InterPro" id="IPR036097">
    <property type="entry name" value="HisK_dim/P_sf"/>
</dbReference>
<keyword evidence="8" id="KW-0472">Membrane</keyword>
<feature type="compositionally biased region" description="Basic and acidic residues" evidence="7">
    <location>
        <begin position="477"/>
        <end position="498"/>
    </location>
</feature>
<dbReference type="PROSITE" id="PS50109">
    <property type="entry name" value="HIS_KIN"/>
    <property type="match status" value="1"/>
</dbReference>
<organism evidence="10 11">
    <name type="scientific">Nisaea acidiphila</name>
    <dbReference type="NCBI Taxonomy" id="1862145"/>
    <lineage>
        <taxon>Bacteria</taxon>
        <taxon>Pseudomonadati</taxon>
        <taxon>Pseudomonadota</taxon>
        <taxon>Alphaproteobacteria</taxon>
        <taxon>Rhodospirillales</taxon>
        <taxon>Thalassobaculaceae</taxon>
        <taxon>Nisaea</taxon>
    </lineage>
</organism>
<dbReference type="InterPro" id="IPR003661">
    <property type="entry name" value="HisK_dim/P_dom"/>
</dbReference>
<dbReference type="PRINTS" id="PR00344">
    <property type="entry name" value="BCTRLSENSOR"/>
</dbReference>
<dbReference type="Gene3D" id="1.10.287.130">
    <property type="match status" value="1"/>
</dbReference>
<dbReference type="SMART" id="SM00388">
    <property type="entry name" value="HisKA"/>
    <property type="match status" value="1"/>
</dbReference>
<evidence type="ECO:0000256" key="4">
    <source>
        <dbReference type="ARBA" id="ARBA00022679"/>
    </source>
</evidence>
<dbReference type="GO" id="GO:0000155">
    <property type="term" value="F:phosphorelay sensor kinase activity"/>
    <property type="evidence" value="ECO:0007669"/>
    <property type="project" value="InterPro"/>
</dbReference>
<dbReference type="Gene3D" id="3.30.565.10">
    <property type="entry name" value="Histidine kinase-like ATPase, C-terminal domain"/>
    <property type="match status" value="1"/>
</dbReference>
<protein>
    <recommendedName>
        <fullName evidence="2">histidine kinase</fullName>
        <ecNumber evidence="2">2.7.13.3</ecNumber>
    </recommendedName>
</protein>
<proteinExistence type="predicted"/>